<dbReference type="Gramene" id="ABP00928">
    <property type="protein sequence ID" value="ABP00928"/>
    <property type="gene ID" value="OSTLU_8048"/>
</dbReference>
<dbReference type="Proteomes" id="UP000001568">
    <property type="component" value="Chromosome 20"/>
</dbReference>
<dbReference type="eggNOG" id="KOG3229">
    <property type="taxonomic scope" value="Eukaryota"/>
</dbReference>
<dbReference type="OMA" id="EMMKIGI"/>
<proteinExistence type="predicted"/>
<dbReference type="STRING" id="436017.A4SBG3"/>
<feature type="non-terminal residue" evidence="1">
    <location>
        <position position="1"/>
    </location>
</feature>
<dbReference type="HOGENOM" id="CLU_069208_0_1_1"/>
<dbReference type="OrthoDB" id="497428at2759"/>
<dbReference type="KEGG" id="olu:OSTLU_8048"/>
<keyword evidence="2" id="KW-1185">Reference proteome</keyword>
<gene>
    <name evidence="1" type="ORF">OSTLU_8048</name>
</gene>
<protein>
    <submittedName>
        <fullName evidence="1">Uncharacterized protein</fullName>
    </submittedName>
</protein>
<organism evidence="1 2">
    <name type="scientific">Ostreococcus lucimarinus (strain CCE9901)</name>
    <dbReference type="NCBI Taxonomy" id="436017"/>
    <lineage>
        <taxon>Eukaryota</taxon>
        <taxon>Viridiplantae</taxon>
        <taxon>Chlorophyta</taxon>
        <taxon>Mamiellophyceae</taxon>
        <taxon>Mamiellales</taxon>
        <taxon>Bathycoccaceae</taxon>
        <taxon>Ostreococcus</taxon>
    </lineage>
</organism>
<dbReference type="GeneID" id="5006669"/>
<dbReference type="RefSeq" id="XP_001422611.1">
    <property type="nucleotide sequence ID" value="XM_001422574.1"/>
</dbReference>
<dbReference type="Pfam" id="PF03357">
    <property type="entry name" value="Snf7"/>
    <property type="match status" value="1"/>
</dbReference>
<dbReference type="Gene3D" id="6.10.140.1230">
    <property type="match status" value="1"/>
</dbReference>
<dbReference type="GO" id="GO:0007034">
    <property type="term" value="P:vacuolar transport"/>
    <property type="evidence" value="ECO:0007669"/>
    <property type="project" value="InterPro"/>
</dbReference>
<evidence type="ECO:0000313" key="1">
    <source>
        <dbReference type="EMBL" id="ABP00928.1"/>
    </source>
</evidence>
<name>A4SBG3_OSTLU</name>
<sequence length="143" mass="16115">LEQQIRDVERATTKTTREIKLCAKRNDQKSARALAKEIVQARKAIEKLYTSKARASSVERALTRRAATQTSVKTLERSSEVLKAMNALVKVSAVRDQARELSREMTRAGIMEELVEEALADDLEDEDETERAIEDILKEIAGE</sequence>
<accession>A4SBG3</accession>
<dbReference type="InterPro" id="IPR005024">
    <property type="entry name" value="Snf7_fam"/>
</dbReference>
<dbReference type="EMBL" id="CP000600">
    <property type="protein sequence ID" value="ABP00928.1"/>
    <property type="molecule type" value="Genomic_DNA"/>
</dbReference>
<evidence type="ECO:0000313" key="2">
    <source>
        <dbReference type="Proteomes" id="UP000001568"/>
    </source>
</evidence>
<reference evidence="1 2" key="1">
    <citation type="journal article" date="2007" name="Proc. Natl. Acad. Sci. U.S.A.">
        <title>The tiny eukaryote Ostreococcus provides genomic insights into the paradox of plankton speciation.</title>
        <authorList>
            <person name="Palenik B."/>
            <person name="Grimwood J."/>
            <person name="Aerts A."/>
            <person name="Rouze P."/>
            <person name="Salamov A."/>
            <person name="Putnam N."/>
            <person name="Dupont C."/>
            <person name="Jorgensen R."/>
            <person name="Derelle E."/>
            <person name="Rombauts S."/>
            <person name="Zhou K."/>
            <person name="Otillar R."/>
            <person name="Merchant S.S."/>
            <person name="Podell S."/>
            <person name="Gaasterland T."/>
            <person name="Napoli C."/>
            <person name="Gendler K."/>
            <person name="Manuell A."/>
            <person name="Tai V."/>
            <person name="Vallon O."/>
            <person name="Piganeau G."/>
            <person name="Jancek S."/>
            <person name="Heijde M."/>
            <person name="Jabbari K."/>
            <person name="Bowler C."/>
            <person name="Lohr M."/>
            <person name="Robbens S."/>
            <person name="Werner G."/>
            <person name="Dubchak I."/>
            <person name="Pazour G.J."/>
            <person name="Ren Q."/>
            <person name="Paulsen I."/>
            <person name="Delwiche C."/>
            <person name="Schmutz J."/>
            <person name="Rokhsar D."/>
            <person name="Van de Peer Y."/>
            <person name="Moreau H."/>
            <person name="Grigoriev I.V."/>
        </authorList>
    </citation>
    <scope>NUCLEOTIDE SEQUENCE [LARGE SCALE GENOMIC DNA]</scope>
    <source>
        <strain evidence="1 2">CCE9901</strain>
    </source>
</reference>
<dbReference type="AlphaFoldDB" id="A4SBG3"/>
<dbReference type="PANTHER" id="PTHR10476">
    <property type="entry name" value="CHARGED MULTIVESICULAR BODY PROTEIN"/>
    <property type="match status" value="1"/>
</dbReference>
<feature type="non-terminal residue" evidence="1">
    <location>
        <position position="143"/>
    </location>
</feature>